<dbReference type="EMBL" id="JBJQOH010000006">
    <property type="protein sequence ID" value="KAL3684930.1"/>
    <property type="molecule type" value="Genomic_DNA"/>
</dbReference>
<organism evidence="1 2">
    <name type="scientific">Riccia sorocarpa</name>
    <dbReference type="NCBI Taxonomy" id="122646"/>
    <lineage>
        <taxon>Eukaryota</taxon>
        <taxon>Viridiplantae</taxon>
        <taxon>Streptophyta</taxon>
        <taxon>Embryophyta</taxon>
        <taxon>Marchantiophyta</taxon>
        <taxon>Marchantiopsida</taxon>
        <taxon>Marchantiidae</taxon>
        <taxon>Marchantiales</taxon>
        <taxon>Ricciaceae</taxon>
        <taxon>Riccia</taxon>
    </lineage>
</organism>
<gene>
    <name evidence="1" type="ORF">R1sor_002952</name>
</gene>
<accession>A0ABD3H067</accession>
<proteinExistence type="predicted"/>
<evidence type="ECO:0000313" key="1">
    <source>
        <dbReference type="EMBL" id="KAL3684930.1"/>
    </source>
</evidence>
<evidence type="ECO:0000313" key="2">
    <source>
        <dbReference type="Proteomes" id="UP001633002"/>
    </source>
</evidence>
<name>A0ABD3H067_9MARC</name>
<comment type="caution">
    <text evidence="1">The sequence shown here is derived from an EMBL/GenBank/DDBJ whole genome shotgun (WGS) entry which is preliminary data.</text>
</comment>
<protein>
    <submittedName>
        <fullName evidence="1">Uncharacterized protein</fullName>
    </submittedName>
</protein>
<sequence>MLKSSRTIHVLESSSEVAIWDQRRARSVAELGAYTAATPRFLPSCVLMCIYNPPPCDRVPWSVMKEATAGPIRITVNFISAASTVGECCAVRESSVFFFFSLRSPTLGVWVMCVLLQQLAAIGGGEVSAVEIEFEREGFTVGRVEGSAGLWAEGRLYSGYSSGSVGGAGTRKRCGLLISRAYTLTAAPRNLGTT</sequence>
<dbReference type="Proteomes" id="UP001633002">
    <property type="component" value="Unassembled WGS sequence"/>
</dbReference>
<dbReference type="AlphaFoldDB" id="A0ABD3H067"/>
<reference evidence="1 2" key="1">
    <citation type="submission" date="2024-09" db="EMBL/GenBank/DDBJ databases">
        <title>Chromosome-scale assembly of Riccia sorocarpa.</title>
        <authorList>
            <person name="Paukszto L."/>
        </authorList>
    </citation>
    <scope>NUCLEOTIDE SEQUENCE [LARGE SCALE GENOMIC DNA]</scope>
    <source>
        <strain evidence="1">LP-2024</strain>
        <tissue evidence="1">Aerial parts of the thallus</tissue>
    </source>
</reference>
<keyword evidence="2" id="KW-1185">Reference proteome</keyword>